<dbReference type="Gene3D" id="2.60.40.1210">
    <property type="entry name" value="Cellobiose dehydrogenase, cytochrome domain"/>
    <property type="match status" value="1"/>
</dbReference>
<feature type="transmembrane region" description="Helical" evidence="7">
    <location>
        <begin position="348"/>
        <end position="371"/>
    </location>
</feature>
<dbReference type="CDD" id="cd09630">
    <property type="entry name" value="CDH_like_cytochrome"/>
    <property type="match status" value="1"/>
</dbReference>
<keyword evidence="11" id="KW-1185">Reference proteome</keyword>
<dbReference type="SMART" id="SM00665">
    <property type="entry name" value="B561"/>
    <property type="match status" value="1"/>
</dbReference>
<sequence length="452" mass="48657">MDHDKQKMCLCILSEPQILVDRFFFDKMKFPNIAISFAVLSELRDLACVSALAVFAPSDGPVYSLGIPSTTVSAGTGNIYFQLSAPDTYQWAALGIGRTMAGAYMYIMYSDGNGNVTISARAGGQGHVEPKVTGGPGSQVQLLAGSGITGGVMRANVLCTNCPLPSTTSTALPWIAAWNLGSPIDSTSTSYTINQHDDSSYRQFTYDLTTAVIESDENPFLSNGTITSTSGGGSEEHGTSASTLNAYSIAHGTIMSITMVILFPLGAMIMTMFGKWWIHAAFQTFSLVMLIAGFGLGVKLAMSKDYLFENQGKTHTSSGLALFVLLIIQAIVGLIHHLAYRKQHVRGFLGYIHIWYGRSLLILGIIYGGLGLQLARNTKGGEIIYGLVAGLVAISYFTILVLKNMGKFVDNKARKSESGEEGRNIGERIPMKGRIPATIKHSSERFPATSRL</sequence>
<dbReference type="OrthoDB" id="19261at2759"/>
<keyword evidence="2" id="KW-0813">Transport</keyword>
<evidence type="ECO:0000259" key="9">
    <source>
        <dbReference type="SMART" id="SM00665"/>
    </source>
</evidence>
<evidence type="ECO:0000256" key="5">
    <source>
        <dbReference type="ARBA" id="ARBA00022989"/>
    </source>
</evidence>
<dbReference type="Proteomes" id="UP000531561">
    <property type="component" value="Unassembled WGS sequence"/>
</dbReference>
<evidence type="ECO:0000256" key="3">
    <source>
        <dbReference type="ARBA" id="ARBA00022692"/>
    </source>
</evidence>
<reference evidence="10 11" key="1">
    <citation type="journal article" date="2020" name="Phytopathology">
        <title>A high-quality genome resource of Botrytis fragariae, a new and rapidly spreading fungal pathogen causing strawberry gray mold in the U.S.A.</title>
        <authorList>
            <person name="Wu Y."/>
            <person name="Saski C.A."/>
            <person name="Schnabel G."/>
            <person name="Xiao S."/>
            <person name="Hu M."/>
        </authorList>
    </citation>
    <scope>NUCLEOTIDE SEQUENCE [LARGE SCALE GENOMIC DNA]</scope>
    <source>
        <strain evidence="10 11">BVB16</strain>
    </source>
</reference>
<evidence type="ECO:0000259" key="8">
    <source>
        <dbReference type="SMART" id="SM00664"/>
    </source>
</evidence>
<dbReference type="PANTHER" id="PTHR47797:SF4">
    <property type="entry name" value="DOMON DOMAIN-CONTAINING PROTEIN"/>
    <property type="match status" value="1"/>
</dbReference>
<accession>A0A8H6AM90</accession>
<dbReference type="SMART" id="SM00664">
    <property type="entry name" value="DoH"/>
    <property type="match status" value="1"/>
</dbReference>
<dbReference type="SUPFAM" id="SSF49344">
    <property type="entry name" value="CBD9-like"/>
    <property type="match status" value="1"/>
</dbReference>
<keyword evidence="5 7" id="KW-1133">Transmembrane helix</keyword>
<evidence type="ECO:0000256" key="2">
    <source>
        <dbReference type="ARBA" id="ARBA00022448"/>
    </source>
</evidence>
<evidence type="ECO:0000256" key="7">
    <source>
        <dbReference type="SAM" id="Phobius"/>
    </source>
</evidence>
<dbReference type="AlphaFoldDB" id="A0A8H6AM90"/>
<evidence type="ECO:0000256" key="6">
    <source>
        <dbReference type="ARBA" id="ARBA00023136"/>
    </source>
</evidence>
<dbReference type="CDD" id="cd08760">
    <property type="entry name" value="Cyt_b561_FRRS1_like"/>
    <property type="match status" value="1"/>
</dbReference>
<feature type="transmembrane region" description="Helical" evidence="7">
    <location>
        <begin position="383"/>
        <end position="402"/>
    </location>
</feature>
<comment type="subcellular location">
    <subcellularLocation>
        <location evidence="1">Membrane</location>
    </subcellularLocation>
</comment>
<evidence type="ECO:0000313" key="11">
    <source>
        <dbReference type="Proteomes" id="UP000531561"/>
    </source>
</evidence>
<dbReference type="PANTHER" id="PTHR47797">
    <property type="entry name" value="DEHYDROGENASE, PUTATIVE (AFU_ORTHOLOGUE AFUA_8G05805)-RELATED"/>
    <property type="match status" value="1"/>
</dbReference>
<dbReference type="Gene3D" id="1.20.120.1770">
    <property type="match status" value="1"/>
</dbReference>
<gene>
    <name evidence="10" type="ORF">Bfra_010020</name>
</gene>
<dbReference type="Pfam" id="PF16010">
    <property type="entry name" value="CDH-cyt"/>
    <property type="match status" value="1"/>
</dbReference>
<dbReference type="GeneID" id="59264047"/>
<feature type="domain" description="Cytochrome b561" evidence="9">
    <location>
        <begin position="250"/>
        <end position="372"/>
    </location>
</feature>
<feature type="transmembrane region" description="Helical" evidence="7">
    <location>
        <begin position="249"/>
        <end position="269"/>
    </location>
</feature>
<proteinExistence type="predicted"/>
<organism evidence="10 11">
    <name type="scientific">Botrytis fragariae</name>
    <dbReference type="NCBI Taxonomy" id="1964551"/>
    <lineage>
        <taxon>Eukaryota</taxon>
        <taxon>Fungi</taxon>
        <taxon>Dikarya</taxon>
        <taxon>Ascomycota</taxon>
        <taxon>Pezizomycotina</taxon>
        <taxon>Leotiomycetes</taxon>
        <taxon>Helotiales</taxon>
        <taxon>Sclerotiniaceae</taxon>
        <taxon>Botrytis</taxon>
    </lineage>
</organism>
<feature type="transmembrane region" description="Helical" evidence="7">
    <location>
        <begin position="276"/>
        <end position="298"/>
    </location>
</feature>
<feature type="domain" description="DOMON" evidence="8">
    <location>
        <begin position="91"/>
        <end position="179"/>
    </location>
</feature>
<dbReference type="InterPro" id="IPR005018">
    <property type="entry name" value="DOMON_domain"/>
</dbReference>
<dbReference type="InterPro" id="IPR006593">
    <property type="entry name" value="Cyt_b561/ferric_Rdtase_TM"/>
</dbReference>
<feature type="transmembrane region" description="Helical" evidence="7">
    <location>
        <begin position="318"/>
        <end position="336"/>
    </location>
</feature>
<keyword evidence="6 7" id="KW-0472">Membrane</keyword>
<dbReference type="InterPro" id="IPR015920">
    <property type="entry name" value="Cellobiose_DH-like_cyt"/>
</dbReference>
<dbReference type="GO" id="GO:0016020">
    <property type="term" value="C:membrane"/>
    <property type="evidence" value="ECO:0007669"/>
    <property type="project" value="UniProtKB-SubCell"/>
</dbReference>
<keyword evidence="4" id="KW-0249">Electron transport</keyword>
<dbReference type="RefSeq" id="XP_037188823.1">
    <property type="nucleotide sequence ID" value="XM_037340355.1"/>
</dbReference>
<name>A0A8H6AM90_9HELO</name>
<evidence type="ECO:0000313" key="10">
    <source>
        <dbReference type="EMBL" id="KAF5869875.1"/>
    </source>
</evidence>
<evidence type="ECO:0000256" key="4">
    <source>
        <dbReference type="ARBA" id="ARBA00022982"/>
    </source>
</evidence>
<keyword evidence="3 7" id="KW-0812">Transmembrane</keyword>
<dbReference type="EMBL" id="JABFCT010000015">
    <property type="protein sequence ID" value="KAF5869875.1"/>
    <property type="molecule type" value="Genomic_DNA"/>
</dbReference>
<comment type="caution">
    <text evidence="10">The sequence shown here is derived from an EMBL/GenBank/DDBJ whole genome shotgun (WGS) entry which is preliminary data.</text>
</comment>
<evidence type="ECO:0000256" key="1">
    <source>
        <dbReference type="ARBA" id="ARBA00004370"/>
    </source>
</evidence>
<protein>
    <submittedName>
        <fullName evidence="10">Putative integral membrane protein</fullName>
    </submittedName>
</protein>